<dbReference type="InterPro" id="IPR036526">
    <property type="entry name" value="C-N_Hydrolase_sf"/>
</dbReference>
<evidence type="ECO:0000256" key="2">
    <source>
        <dbReference type="SAM" id="MobiDB-lite"/>
    </source>
</evidence>
<dbReference type="RefSeq" id="WP_189248839.1">
    <property type="nucleotide sequence ID" value="NZ_BMQJ01000013.1"/>
</dbReference>
<keyword evidence="1" id="KW-0378">Hydrolase</keyword>
<accession>A0ABQ2R8N5</accession>
<dbReference type="EMBL" id="BMQJ01000013">
    <property type="protein sequence ID" value="GGQ13342.1"/>
    <property type="molecule type" value="Genomic_DNA"/>
</dbReference>
<evidence type="ECO:0000256" key="1">
    <source>
        <dbReference type="ARBA" id="ARBA00022801"/>
    </source>
</evidence>
<dbReference type="InterPro" id="IPR050345">
    <property type="entry name" value="Aliph_Amidase/BUP"/>
</dbReference>
<dbReference type="Pfam" id="PF00795">
    <property type="entry name" value="CN_hydrolase"/>
    <property type="match status" value="1"/>
</dbReference>
<name>A0ABQ2R8N5_9ACTN</name>
<feature type="domain" description="CN hydrolase" evidence="3">
    <location>
        <begin position="16"/>
        <end position="256"/>
    </location>
</feature>
<feature type="region of interest" description="Disordered" evidence="2">
    <location>
        <begin position="286"/>
        <end position="327"/>
    </location>
</feature>
<dbReference type="SUPFAM" id="SSF56317">
    <property type="entry name" value="Carbon-nitrogen hydrolase"/>
    <property type="match status" value="2"/>
</dbReference>
<proteinExistence type="predicted"/>
<evidence type="ECO:0000259" key="3">
    <source>
        <dbReference type="PROSITE" id="PS50263"/>
    </source>
</evidence>
<sequence length="614" mass="63100">MTAITTPPRSGAPGAVTVGAVQLQSAHGDVAANLEAIEDLAAAAAAAGARVVVTPEMALTGYLWSSEEHVRPFAEPVDGPSVRRLTRLCRTTGAWIVLGMPELDPELGTLHNTCVLIGPGGPVGSYRKTQAFVADPLWAVDGHLPPPVWDTPAGRVTPLICADVDYPEPARYAALRGADWIALPTAWVAEPGPSATWRLRAWENGLPLVAADQAGAETLAGNSFQFSGGSCVLDHTGAVAAALDDGPGFVTATLDLTAAATARHRRLAARRPAEYGLLARSTAWPRAEREALTTPPGGLPLPGGGAETGTVPEGATGNRDAAEAGIAPGDGASVGVAVLAGPAGDLPAPPEGTDLAVLPAFHLTGGVPDPGRARAVLEELRAWCERHRCDAVTALAVPGDDGSGAGSAESAESSDGADGRRGPVRYAVTLVTPGGEAARRHVTHLGAHAAWAEPGEEPPTVVTRPWGSLGLLAGEELEPFEPSRALAVLGADVLAVPAAVDWPYPVPFPGTRVPLNPATLRGPEPAFAHPARLRAGDSHVWIALANAGTTPGGVFGPDHVTVPRKEALSTGIGWTKLRCAVRGTDGAGEACAVKPQLARRRTDLFGAEMLRRPR</sequence>
<dbReference type="PANTHER" id="PTHR43674:SF16">
    <property type="entry name" value="CARBON-NITROGEN FAMILY, PUTATIVE (AFU_ORTHOLOGUE AFUA_5G02350)-RELATED"/>
    <property type="match status" value="1"/>
</dbReference>
<feature type="region of interest" description="Disordered" evidence="2">
    <location>
        <begin position="396"/>
        <end position="423"/>
    </location>
</feature>
<organism evidence="4 5">
    <name type="scientific">Streptosporangium pseudovulgare</name>
    <dbReference type="NCBI Taxonomy" id="35765"/>
    <lineage>
        <taxon>Bacteria</taxon>
        <taxon>Bacillati</taxon>
        <taxon>Actinomycetota</taxon>
        <taxon>Actinomycetes</taxon>
        <taxon>Streptosporangiales</taxon>
        <taxon>Streptosporangiaceae</taxon>
        <taxon>Streptosporangium</taxon>
    </lineage>
</organism>
<evidence type="ECO:0000313" key="5">
    <source>
        <dbReference type="Proteomes" id="UP000611554"/>
    </source>
</evidence>
<evidence type="ECO:0000313" key="4">
    <source>
        <dbReference type="EMBL" id="GGQ13342.1"/>
    </source>
</evidence>
<reference evidence="5" key="1">
    <citation type="journal article" date="2019" name="Int. J. Syst. Evol. Microbiol.">
        <title>The Global Catalogue of Microorganisms (GCM) 10K type strain sequencing project: providing services to taxonomists for standard genome sequencing and annotation.</title>
        <authorList>
            <consortium name="The Broad Institute Genomics Platform"/>
            <consortium name="The Broad Institute Genome Sequencing Center for Infectious Disease"/>
            <person name="Wu L."/>
            <person name="Ma J."/>
        </authorList>
    </citation>
    <scope>NUCLEOTIDE SEQUENCE [LARGE SCALE GENOMIC DNA]</scope>
    <source>
        <strain evidence="5">JCM 3115</strain>
    </source>
</reference>
<dbReference type="Proteomes" id="UP000611554">
    <property type="component" value="Unassembled WGS sequence"/>
</dbReference>
<gene>
    <name evidence="4" type="ORF">GCM10010140_49310</name>
</gene>
<protein>
    <submittedName>
        <fullName evidence="4">Amidohydrolase</fullName>
    </submittedName>
</protein>
<dbReference type="Gene3D" id="3.60.110.10">
    <property type="entry name" value="Carbon-nitrogen hydrolase"/>
    <property type="match status" value="2"/>
</dbReference>
<dbReference type="PROSITE" id="PS50263">
    <property type="entry name" value="CN_HYDROLASE"/>
    <property type="match status" value="1"/>
</dbReference>
<comment type="caution">
    <text evidence="4">The sequence shown here is derived from an EMBL/GenBank/DDBJ whole genome shotgun (WGS) entry which is preliminary data.</text>
</comment>
<dbReference type="PANTHER" id="PTHR43674">
    <property type="entry name" value="NITRILASE C965.09-RELATED"/>
    <property type="match status" value="1"/>
</dbReference>
<dbReference type="InterPro" id="IPR003010">
    <property type="entry name" value="C-N_Hydrolase"/>
</dbReference>
<feature type="compositionally biased region" description="Low complexity" evidence="2">
    <location>
        <begin position="406"/>
        <end position="416"/>
    </location>
</feature>
<keyword evidence="5" id="KW-1185">Reference proteome</keyword>